<dbReference type="GO" id="GO:0003341">
    <property type="term" value="P:cilium movement"/>
    <property type="evidence" value="ECO:0007669"/>
    <property type="project" value="TreeGrafter"/>
</dbReference>
<dbReference type="SUPFAM" id="SSF50978">
    <property type="entry name" value="WD40 repeat-like"/>
    <property type="match status" value="1"/>
</dbReference>
<dbReference type="GO" id="GO:0036158">
    <property type="term" value="P:outer dynein arm assembly"/>
    <property type="evidence" value="ECO:0007669"/>
    <property type="project" value="TreeGrafter"/>
</dbReference>
<dbReference type="OrthoDB" id="366230at2759"/>
<evidence type="ECO:0000256" key="2">
    <source>
        <dbReference type="ARBA" id="ARBA00011059"/>
    </source>
</evidence>
<evidence type="ECO:0000256" key="5">
    <source>
        <dbReference type="ARBA" id="ARBA00022701"/>
    </source>
</evidence>
<organism evidence="12 13">
    <name type="scientific">Centropus unirufus</name>
    <dbReference type="NCBI Taxonomy" id="1118519"/>
    <lineage>
        <taxon>Eukaryota</taxon>
        <taxon>Metazoa</taxon>
        <taxon>Chordata</taxon>
        <taxon>Craniata</taxon>
        <taxon>Vertebrata</taxon>
        <taxon>Euteleostomi</taxon>
        <taxon>Archelosauria</taxon>
        <taxon>Archosauria</taxon>
        <taxon>Dinosauria</taxon>
        <taxon>Saurischia</taxon>
        <taxon>Theropoda</taxon>
        <taxon>Coelurosauria</taxon>
        <taxon>Aves</taxon>
        <taxon>Neognathae</taxon>
        <taxon>Neoaves</taxon>
        <taxon>Otidimorphae</taxon>
        <taxon>Cuculiformes</taxon>
        <taxon>Centropidae</taxon>
        <taxon>Centropus</taxon>
    </lineage>
</organism>
<dbReference type="EMBL" id="VYZI01001064">
    <property type="protein sequence ID" value="NWR80494.1"/>
    <property type="molecule type" value="Genomic_DNA"/>
</dbReference>
<dbReference type="GO" id="GO:0036157">
    <property type="term" value="C:outer dynein arm"/>
    <property type="evidence" value="ECO:0007669"/>
    <property type="project" value="TreeGrafter"/>
</dbReference>
<keyword evidence="6" id="KW-0677">Repeat</keyword>
<dbReference type="CDD" id="cd22249">
    <property type="entry name" value="UDM1_RNF168_RNF169-like"/>
    <property type="match status" value="1"/>
</dbReference>
<comment type="similarity">
    <text evidence="2">Belongs to the dynein intermediate chain family.</text>
</comment>
<keyword evidence="4" id="KW-0853">WD repeat</keyword>
<evidence type="ECO:0000313" key="12">
    <source>
        <dbReference type="EMBL" id="NWR80494.1"/>
    </source>
</evidence>
<feature type="non-terminal residue" evidence="12">
    <location>
        <position position="578"/>
    </location>
</feature>
<evidence type="ECO:0000256" key="4">
    <source>
        <dbReference type="ARBA" id="ARBA00022574"/>
    </source>
</evidence>
<dbReference type="InterPro" id="IPR036322">
    <property type="entry name" value="WD40_repeat_dom_sf"/>
</dbReference>
<evidence type="ECO:0000256" key="8">
    <source>
        <dbReference type="ARBA" id="ARBA00023069"/>
    </source>
</evidence>
<sequence length="578" mass="66100">MDITYVYTRKRSEFGRPCNFSDRPGTIDVDIQPDPSLASAFMFKDPVDVGVQYSYEMSEHEVNTERVEVQIRGVNHVEGGWPKDVDPQIADQASRYRKKVQKDEHYINSIIHLGTVMEDCVKQNNTINIYEEYFADEEDDILLEEEPSSAKTINVISKLPPLFHVLLSKRDPNVTKRTATCLSWHPTTYQKLAVAYSCLDFQRKLKDMSSDSYIWDVEKASKPELVLKPLSPLVTLKYNPKDPHLLLGGSYSGLMALWDTRKGSLPAEISTIELGHREPVYGAIWLQSKTNTECFSASSDGQVLWWDIRKLSEPTERLLLDITRSGLREKALGAVSLEFEPTMPNDFLVGTEQGTIISCNRKAKGAPEISSTFSGHHGPVYTLARNPFHPKIFLSVGDRCAQIWSDEVKESSILGTEYHRTYLMDGCWSTMRSTVFFTAKWDGTLDVWDFLYNQKEPSLSLKVCDEPLFSLRLQDNGRILACGSKLGTITLAEIAGFSTFHRNEKAEASAMYEREIRREKVLEARLREMRLKERSKSEPQDQKVKDDPQEVFEDVRKRFLEIIEEEQKRRAKGEGKRP</sequence>
<evidence type="ECO:0000256" key="6">
    <source>
        <dbReference type="ARBA" id="ARBA00022737"/>
    </source>
</evidence>
<dbReference type="InterPro" id="IPR015943">
    <property type="entry name" value="WD40/YVTN_repeat-like_dom_sf"/>
</dbReference>
<dbReference type="PANTHER" id="PTHR12442:SF7">
    <property type="entry name" value="DYNEIN AXONEMAL INTERMEDIATE CHAIN 2"/>
    <property type="match status" value="1"/>
</dbReference>
<feature type="non-terminal residue" evidence="12">
    <location>
        <position position="1"/>
    </location>
</feature>
<dbReference type="GO" id="GO:0005874">
    <property type="term" value="C:microtubule"/>
    <property type="evidence" value="ECO:0007669"/>
    <property type="project" value="UniProtKB-KW"/>
</dbReference>
<dbReference type="Proteomes" id="UP000517892">
    <property type="component" value="Unassembled WGS sequence"/>
</dbReference>
<evidence type="ECO:0000256" key="11">
    <source>
        <dbReference type="ARBA" id="ARBA00023273"/>
    </source>
</evidence>
<reference evidence="12 13" key="1">
    <citation type="submission" date="2019-09" db="EMBL/GenBank/DDBJ databases">
        <title>Bird 10,000 Genomes (B10K) Project - Family phase.</title>
        <authorList>
            <person name="Zhang G."/>
        </authorList>
    </citation>
    <scope>NUCLEOTIDE SEQUENCE [LARGE SCALE GENOMIC DNA]</scope>
    <source>
        <strain evidence="12">B10K-DU-017-25</strain>
        <tissue evidence="12">Mixed tissue sample</tissue>
    </source>
</reference>
<keyword evidence="5" id="KW-0493">Microtubule</keyword>
<comment type="subcellular location">
    <subcellularLocation>
        <location evidence="1">Cytoplasm</location>
        <location evidence="1">Cytoskeleton</location>
        <location evidence="1">Cilium axoneme</location>
    </subcellularLocation>
</comment>
<proteinExistence type="inferred from homology"/>
<accession>A0A7K5AAW7</accession>
<keyword evidence="8" id="KW-0969">Cilium</keyword>
<dbReference type="InterPro" id="IPR001680">
    <property type="entry name" value="WD40_rpt"/>
</dbReference>
<dbReference type="Pfam" id="PF00400">
    <property type="entry name" value="WD40"/>
    <property type="match status" value="1"/>
</dbReference>
<dbReference type="GO" id="GO:0045503">
    <property type="term" value="F:dynein light chain binding"/>
    <property type="evidence" value="ECO:0007669"/>
    <property type="project" value="TreeGrafter"/>
</dbReference>
<dbReference type="GO" id="GO:0045504">
    <property type="term" value="F:dynein heavy chain binding"/>
    <property type="evidence" value="ECO:0007669"/>
    <property type="project" value="TreeGrafter"/>
</dbReference>
<evidence type="ECO:0000256" key="1">
    <source>
        <dbReference type="ARBA" id="ARBA00004430"/>
    </source>
</evidence>
<keyword evidence="13" id="KW-1185">Reference proteome</keyword>
<evidence type="ECO:0000313" key="13">
    <source>
        <dbReference type="Proteomes" id="UP000517892"/>
    </source>
</evidence>
<evidence type="ECO:0000256" key="3">
    <source>
        <dbReference type="ARBA" id="ARBA00022490"/>
    </source>
</evidence>
<gene>
    <name evidence="12" type="primary">Dnai2</name>
    <name evidence="12" type="ORF">CENUNI_R05715</name>
</gene>
<keyword evidence="11" id="KW-0966">Cell projection</keyword>
<keyword evidence="10" id="KW-0206">Cytoskeleton</keyword>
<keyword evidence="3" id="KW-0963">Cytoplasm</keyword>
<keyword evidence="7" id="KW-0243">Dynein</keyword>
<dbReference type="Gene3D" id="2.130.10.10">
    <property type="entry name" value="YVTN repeat-like/Quinoprotein amine dehydrogenase"/>
    <property type="match status" value="2"/>
</dbReference>
<evidence type="ECO:0000256" key="10">
    <source>
        <dbReference type="ARBA" id="ARBA00023212"/>
    </source>
</evidence>
<dbReference type="AlphaFoldDB" id="A0A7K5AAW7"/>
<dbReference type="PANTHER" id="PTHR12442">
    <property type="entry name" value="DYNEIN INTERMEDIATE CHAIN"/>
    <property type="match status" value="1"/>
</dbReference>
<dbReference type="SMART" id="SM00320">
    <property type="entry name" value="WD40"/>
    <property type="match status" value="5"/>
</dbReference>
<keyword evidence="9" id="KW-0505">Motor protein</keyword>
<protein>
    <submittedName>
        <fullName evidence="12">DNAI2 protein</fullName>
    </submittedName>
</protein>
<dbReference type="InterPro" id="IPR050687">
    <property type="entry name" value="Dynein_IC"/>
</dbReference>
<comment type="caution">
    <text evidence="12">The sequence shown here is derived from an EMBL/GenBank/DDBJ whole genome shotgun (WGS) entry which is preliminary data.</text>
</comment>
<evidence type="ECO:0000256" key="7">
    <source>
        <dbReference type="ARBA" id="ARBA00023017"/>
    </source>
</evidence>
<name>A0A7K5AAW7_9AVES</name>
<evidence type="ECO:0000256" key="9">
    <source>
        <dbReference type="ARBA" id="ARBA00023175"/>
    </source>
</evidence>